<protein>
    <submittedName>
        <fullName evidence="1">Uncharacterized protein</fullName>
    </submittedName>
</protein>
<dbReference type="Proteomes" id="UP000245489">
    <property type="component" value="Unassembled WGS sequence"/>
</dbReference>
<reference evidence="1 2" key="1">
    <citation type="submission" date="2018-05" db="EMBL/GenBank/DDBJ databases">
        <title>Genomic Encyclopedia of Archaeal and Bacterial Type Strains, Phase II (KMG-II): from individual species to whole genera.</title>
        <authorList>
            <person name="Goeker M."/>
        </authorList>
    </citation>
    <scope>NUCLEOTIDE SEQUENCE [LARGE SCALE GENOMIC DNA]</scope>
    <source>
        <strain evidence="1 2">DSM 22214</strain>
    </source>
</reference>
<dbReference type="AlphaFoldDB" id="A0A316EAS3"/>
<comment type="caution">
    <text evidence="1">The sequence shown here is derived from an EMBL/GenBank/DDBJ whole genome shotgun (WGS) entry which is preliminary data.</text>
</comment>
<keyword evidence="2" id="KW-1185">Reference proteome</keyword>
<gene>
    <name evidence="1" type="ORF">LV89_01853</name>
</gene>
<dbReference type="EMBL" id="QGGO01000008">
    <property type="protein sequence ID" value="PWK27041.1"/>
    <property type="molecule type" value="Genomic_DNA"/>
</dbReference>
<name>A0A316EAS3_9BACT</name>
<sequence length="48" mass="5589">MTYIFYDEVQAVVIPNSLIIEFGNQDDTGFKHIVTAKGKFYYSEHFIV</sequence>
<proteinExistence type="predicted"/>
<accession>A0A316EAS3</accession>
<evidence type="ECO:0000313" key="2">
    <source>
        <dbReference type="Proteomes" id="UP000245489"/>
    </source>
</evidence>
<dbReference type="RefSeq" id="WP_158279550.1">
    <property type="nucleotide sequence ID" value="NZ_QGGO01000008.1"/>
</dbReference>
<organism evidence="1 2">
    <name type="scientific">Arcicella aurantiaca</name>
    <dbReference type="NCBI Taxonomy" id="591202"/>
    <lineage>
        <taxon>Bacteria</taxon>
        <taxon>Pseudomonadati</taxon>
        <taxon>Bacteroidota</taxon>
        <taxon>Cytophagia</taxon>
        <taxon>Cytophagales</taxon>
        <taxon>Flectobacillaceae</taxon>
        <taxon>Arcicella</taxon>
    </lineage>
</organism>
<evidence type="ECO:0000313" key="1">
    <source>
        <dbReference type="EMBL" id="PWK27041.1"/>
    </source>
</evidence>